<organism evidence="1 2">
    <name type="scientific">Caerostris extrusa</name>
    <name type="common">Bark spider</name>
    <name type="synonym">Caerostris bankana</name>
    <dbReference type="NCBI Taxonomy" id="172846"/>
    <lineage>
        <taxon>Eukaryota</taxon>
        <taxon>Metazoa</taxon>
        <taxon>Ecdysozoa</taxon>
        <taxon>Arthropoda</taxon>
        <taxon>Chelicerata</taxon>
        <taxon>Arachnida</taxon>
        <taxon>Araneae</taxon>
        <taxon>Araneomorphae</taxon>
        <taxon>Entelegynae</taxon>
        <taxon>Araneoidea</taxon>
        <taxon>Araneidae</taxon>
        <taxon>Caerostris</taxon>
    </lineage>
</organism>
<dbReference type="Proteomes" id="UP001054945">
    <property type="component" value="Unassembled WGS sequence"/>
</dbReference>
<gene>
    <name evidence="1" type="ORF">CEXT_465351</name>
</gene>
<accession>A0AAV4P9S2</accession>
<reference evidence="1 2" key="1">
    <citation type="submission" date="2021-06" db="EMBL/GenBank/DDBJ databases">
        <title>Caerostris extrusa draft genome.</title>
        <authorList>
            <person name="Kono N."/>
            <person name="Arakawa K."/>
        </authorList>
    </citation>
    <scope>NUCLEOTIDE SEQUENCE [LARGE SCALE GENOMIC DNA]</scope>
</reference>
<dbReference type="EMBL" id="BPLR01004326">
    <property type="protein sequence ID" value="GIX94027.1"/>
    <property type="molecule type" value="Genomic_DNA"/>
</dbReference>
<comment type="caution">
    <text evidence="1">The sequence shown here is derived from an EMBL/GenBank/DDBJ whole genome shotgun (WGS) entry which is preliminary data.</text>
</comment>
<proteinExistence type="predicted"/>
<keyword evidence="2" id="KW-1185">Reference proteome</keyword>
<name>A0AAV4P9S2_CAEEX</name>
<evidence type="ECO:0000313" key="1">
    <source>
        <dbReference type="EMBL" id="GIX94027.1"/>
    </source>
</evidence>
<protein>
    <submittedName>
        <fullName evidence="1">Uncharacterized protein</fullName>
    </submittedName>
</protein>
<dbReference type="AlphaFoldDB" id="A0AAV4P9S2"/>
<sequence length="103" mass="11973">MTLISVRAKSTDCYAPGWFTAGIVSVLFFRQRSCFLRTWRKFKLEKFVILKVIGQSDGSDRLICLTGSLKFVFLFHKNREIMNPENTFIKFLIFINLPAETSK</sequence>
<evidence type="ECO:0000313" key="2">
    <source>
        <dbReference type="Proteomes" id="UP001054945"/>
    </source>
</evidence>